<dbReference type="CDD" id="cd06558">
    <property type="entry name" value="crotonase-like"/>
    <property type="match status" value="1"/>
</dbReference>
<proteinExistence type="inferred from homology"/>
<gene>
    <name evidence="3" type="ORF">MPLDJ20_110406</name>
</gene>
<organism evidence="3 4">
    <name type="scientific">Mesorhizobium plurifarium</name>
    <dbReference type="NCBI Taxonomy" id="69974"/>
    <lineage>
        <taxon>Bacteria</taxon>
        <taxon>Pseudomonadati</taxon>
        <taxon>Pseudomonadota</taxon>
        <taxon>Alphaproteobacteria</taxon>
        <taxon>Hyphomicrobiales</taxon>
        <taxon>Phyllobacteriaceae</taxon>
        <taxon>Mesorhizobium</taxon>
    </lineage>
</organism>
<dbReference type="EMBL" id="CCNB01000003">
    <property type="protein sequence ID" value="CDX21777.1"/>
    <property type="molecule type" value="Genomic_DNA"/>
</dbReference>
<dbReference type="GO" id="GO:0016853">
    <property type="term" value="F:isomerase activity"/>
    <property type="evidence" value="ECO:0007669"/>
    <property type="project" value="UniProtKB-KW"/>
</dbReference>
<dbReference type="FunFam" id="3.90.226.10:FF:000009">
    <property type="entry name" value="Carnitinyl-CoA dehydratase"/>
    <property type="match status" value="1"/>
</dbReference>
<dbReference type="InterPro" id="IPR001753">
    <property type="entry name" value="Enoyl-CoA_hydra/iso"/>
</dbReference>
<dbReference type="Pfam" id="PF00378">
    <property type="entry name" value="ECH_1"/>
    <property type="match status" value="1"/>
</dbReference>
<dbReference type="SUPFAM" id="SSF52096">
    <property type="entry name" value="ClpP/crotonase"/>
    <property type="match status" value="1"/>
</dbReference>
<keyword evidence="3" id="KW-0413">Isomerase</keyword>
<dbReference type="Proteomes" id="UP000046373">
    <property type="component" value="Unassembled WGS sequence"/>
</dbReference>
<accession>A0A090DXJ4</accession>
<dbReference type="PANTHER" id="PTHR11941:SF54">
    <property type="entry name" value="ENOYL-COA HYDRATASE, MITOCHONDRIAL"/>
    <property type="match status" value="1"/>
</dbReference>
<protein>
    <submittedName>
        <fullName evidence="3">Putative enoyl-CoA hydratase-isomerase</fullName>
        <ecNumber evidence="3">4.2.1.17</ecNumber>
    </submittedName>
</protein>
<dbReference type="GO" id="GO:0006635">
    <property type="term" value="P:fatty acid beta-oxidation"/>
    <property type="evidence" value="ECO:0007669"/>
    <property type="project" value="TreeGrafter"/>
</dbReference>
<comment type="similarity">
    <text evidence="1">Belongs to the enoyl-CoA hydratase/isomerase family.</text>
</comment>
<dbReference type="GO" id="GO:0004300">
    <property type="term" value="F:enoyl-CoA hydratase activity"/>
    <property type="evidence" value="ECO:0007669"/>
    <property type="project" value="UniProtKB-EC"/>
</dbReference>
<dbReference type="InterPro" id="IPR014748">
    <property type="entry name" value="Enoyl-CoA_hydra_C"/>
</dbReference>
<name>A0A090DXJ4_MESPL</name>
<keyword evidence="2 3" id="KW-0456">Lyase</keyword>
<dbReference type="Gene3D" id="1.10.12.10">
    <property type="entry name" value="Lyase 2-enoyl-coa Hydratase, Chain A, domain 2"/>
    <property type="match status" value="1"/>
</dbReference>
<sequence length="287" mass="31081">MTELVLSETRDRVAILTLNRPEKLNALNYALIDRLLSLLDLIETDDGVRAVILTGAGERAFSAGADIHEFSLSVAEGADVAMRDFVTRGQRLTARLEAFRKPVIAAVNGLAFGGGCEITEAVPLAVASDRALFAKPEINLAMPPTFGGTQRLPRLAGRKRALELLLTGEAFSPHRAVEFGIVNKVVPHAELMPEAHDLARRIIGHSPAAVAAILTSVARGINHSIAEGLLVEAEQFARMAPTTDLREGLSAWIERRKPTYDGTWTHVTRPAETRRAAQWLDRMASGG</sequence>
<evidence type="ECO:0000256" key="2">
    <source>
        <dbReference type="ARBA" id="ARBA00023239"/>
    </source>
</evidence>
<dbReference type="InterPro" id="IPR029045">
    <property type="entry name" value="ClpP/crotonase-like_dom_sf"/>
</dbReference>
<reference evidence="3 4" key="1">
    <citation type="submission" date="2014-08" db="EMBL/GenBank/DDBJ databases">
        <authorList>
            <person name="Moulin Lionel"/>
        </authorList>
    </citation>
    <scope>NUCLEOTIDE SEQUENCE [LARGE SCALE GENOMIC DNA]</scope>
</reference>
<evidence type="ECO:0000313" key="4">
    <source>
        <dbReference type="Proteomes" id="UP000046373"/>
    </source>
</evidence>
<evidence type="ECO:0000256" key="1">
    <source>
        <dbReference type="ARBA" id="ARBA00005254"/>
    </source>
</evidence>
<dbReference type="GeneID" id="31888021"/>
<dbReference type="Gene3D" id="3.90.226.10">
    <property type="entry name" value="2-enoyl-CoA Hydratase, Chain A, domain 1"/>
    <property type="match status" value="1"/>
</dbReference>
<dbReference type="PANTHER" id="PTHR11941">
    <property type="entry name" value="ENOYL-COA HYDRATASE-RELATED"/>
    <property type="match status" value="1"/>
</dbReference>
<evidence type="ECO:0000313" key="3">
    <source>
        <dbReference type="EMBL" id="CDX21777.1"/>
    </source>
</evidence>
<dbReference type="EC" id="4.2.1.17" evidence="3"/>
<dbReference type="NCBIfam" id="NF004634">
    <property type="entry name" value="PRK05980.1"/>
    <property type="match status" value="1"/>
</dbReference>
<dbReference type="AlphaFoldDB" id="A0A090DXJ4"/>